<keyword evidence="3" id="KW-0677">Repeat</keyword>
<keyword evidence="6" id="KW-1185">Reference proteome</keyword>
<dbReference type="InterPro" id="IPR001611">
    <property type="entry name" value="Leu-rich_rpt"/>
</dbReference>
<evidence type="ECO:0000256" key="2">
    <source>
        <dbReference type="ARBA" id="ARBA00022614"/>
    </source>
</evidence>
<evidence type="ECO:0000256" key="4">
    <source>
        <dbReference type="SAM" id="MobiDB-lite"/>
    </source>
</evidence>
<keyword evidence="2" id="KW-0433">Leucine-rich repeat</keyword>
<feature type="compositionally biased region" description="Basic residues" evidence="4">
    <location>
        <begin position="328"/>
        <end position="342"/>
    </location>
</feature>
<protein>
    <submittedName>
        <fullName evidence="5">Putative leucine rich repeat protein</fullName>
    </submittedName>
</protein>
<dbReference type="GO" id="GO:0005829">
    <property type="term" value="C:cytosol"/>
    <property type="evidence" value="ECO:0007669"/>
    <property type="project" value="TreeGrafter"/>
</dbReference>
<dbReference type="Proteomes" id="UP000037460">
    <property type="component" value="Unassembled WGS sequence"/>
</dbReference>
<dbReference type="GO" id="GO:0005096">
    <property type="term" value="F:GTPase activator activity"/>
    <property type="evidence" value="ECO:0007669"/>
    <property type="project" value="UniProtKB-KW"/>
</dbReference>
<dbReference type="GO" id="GO:0006913">
    <property type="term" value="P:nucleocytoplasmic transport"/>
    <property type="evidence" value="ECO:0007669"/>
    <property type="project" value="TreeGrafter"/>
</dbReference>
<name>A0A0M0JFR4_9EUKA</name>
<organism evidence="5 6">
    <name type="scientific">Chrysochromulina tobinii</name>
    <dbReference type="NCBI Taxonomy" id="1460289"/>
    <lineage>
        <taxon>Eukaryota</taxon>
        <taxon>Haptista</taxon>
        <taxon>Haptophyta</taxon>
        <taxon>Prymnesiophyceae</taxon>
        <taxon>Prymnesiales</taxon>
        <taxon>Chrysochromulinaceae</taxon>
        <taxon>Chrysochromulina</taxon>
    </lineage>
</organism>
<dbReference type="Gene3D" id="3.80.10.10">
    <property type="entry name" value="Ribonuclease Inhibitor"/>
    <property type="match status" value="2"/>
</dbReference>
<reference evidence="6" key="1">
    <citation type="journal article" date="2015" name="PLoS Genet.">
        <title>Genome Sequence and Transcriptome Analyses of Chrysochromulina tobin: Metabolic Tools for Enhanced Algal Fitness in the Prominent Order Prymnesiales (Haptophyceae).</title>
        <authorList>
            <person name="Hovde B.T."/>
            <person name="Deodato C.R."/>
            <person name="Hunsperger H.M."/>
            <person name="Ryken S.A."/>
            <person name="Yost W."/>
            <person name="Jha R.K."/>
            <person name="Patterson J."/>
            <person name="Monnat R.J. Jr."/>
            <person name="Barlow S.B."/>
            <person name="Starkenburg S.R."/>
            <person name="Cattolico R.A."/>
        </authorList>
    </citation>
    <scope>NUCLEOTIDE SEQUENCE</scope>
    <source>
        <strain evidence="6">CCMP291</strain>
    </source>
</reference>
<dbReference type="AlphaFoldDB" id="A0A0M0JFR4"/>
<feature type="region of interest" description="Disordered" evidence="4">
    <location>
        <begin position="1"/>
        <end position="28"/>
    </location>
</feature>
<accession>A0A0M0JFR4</accession>
<dbReference type="GO" id="GO:0048471">
    <property type="term" value="C:perinuclear region of cytoplasm"/>
    <property type="evidence" value="ECO:0007669"/>
    <property type="project" value="TreeGrafter"/>
</dbReference>
<dbReference type="InterPro" id="IPR027038">
    <property type="entry name" value="RanGap"/>
</dbReference>
<dbReference type="GO" id="GO:0005634">
    <property type="term" value="C:nucleus"/>
    <property type="evidence" value="ECO:0007669"/>
    <property type="project" value="TreeGrafter"/>
</dbReference>
<evidence type="ECO:0000313" key="5">
    <source>
        <dbReference type="EMBL" id="KOO25290.1"/>
    </source>
</evidence>
<gene>
    <name evidence="5" type="ORF">Ctob_009512</name>
</gene>
<sequence>MAPKKGGKDKKEKKPSEDDEKGPLQSKAFTKDLPTECANLQLEPLPLVISSLDRGEEGDKAFLRMAVHSGIAPNFTPKHTQALTAALLPYSYLQRLCFWSVGVADAGCVALGKYLIANRSVQTLELTDCGVGAAGCKILGEALERNATLLTLRLDHNRSIGSPGAAVLGDCLCRNRALQTVSLTFCGLEGDVGAQAVVSGFFQAPMLNVLELKGNRFGVDGILTILRTLRSCAAPLFRIDLADTGFGMQPEVHAAIEDCFLNNKTCCEYALAGNEIGDSTAYRWLNMIKSEECKTHLIYVDVTNRIDPLLFKQIGDETAKNKKDWLKAQKKKGKGGKGKKKK</sequence>
<dbReference type="PANTHER" id="PTHR24113">
    <property type="entry name" value="RAN GTPASE-ACTIVATING PROTEIN 1"/>
    <property type="match status" value="1"/>
</dbReference>
<dbReference type="OrthoDB" id="341587at2759"/>
<dbReference type="EMBL" id="JWZX01002995">
    <property type="protein sequence ID" value="KOO25290.1"/>
    <property type="molecule type" value="Genomic_DNA"/>
</dbReference>
<dbReference type="PANTHER" id="PTHR24113:SF12">
    <property type="entry name" value="RAN GTPASE-ACTIVATING PROTEIN 1"/>
    <property type="match status" value="1"/>
</dbReference>
<dbReference type="Pfam" id="PF13516">
    <property type="entry name" value="LRR_6"/>
    <property type="match status" value="2"/>
</dbReference>
<dbReference type="SUPFAM" id="SSF52047">
    <property type="entry name" value="RNI-like"/>
    <property type="match status" value="1"/>
</dbReference>
<keyword evidence="1" id="KW-0343">GTPase activation</keyword>
<dbReference type="SMART" id="SM00368">
    <property type="entry name" value="LRR_RI"/>
    <property type="match status" value="4"/>
</dbReference>
<evidence type="ECO:0000313" key="6">
    <source>
        <dbReference type="Proteomes" id="UP000037460"/>
    </source>
</evidence>
<dbReference type="GO" id="GO:0031267">
    <property type="term" value="F:small GTPase binding"/>
    <property type="evidence" value="ECO:0007669"/>
    <property type="project" value="TreeGrafter"/>
</dbReference>
<evidence type="ECO:0000256" key="1">
    <source>
        <dbReference type="ARBA" id="ARBA00022468"/>
    </source>
</evidence>
<dbReference type="InterPro" id="IPR032675">
    <property type="entry name" value="LRR_dom_sf"/>
</dbReference>
<proteinExistence type="predicted"/>
<comment type="caution">
    <text evidence="5">The sequence shown here is derived from an EMBL/GenBank/DDBJ whole genome shotgun (WGS) entry which is preliminary data.</text>
</comment>
<evidence type="ECO:0000256" key="3">
    <source>
        <dbReference type="ARBA" id="ARBA00022737"/>
    </source>
</evidence>
<feature type="region of interest" description="Disordered" evidence="4">
    <location>
        <begin position="322"/>
        <end position="342"/>
    </location>
</feature>